<sequence length="106" mass="11978">MLCLPVAVQLLLVLVLCSQGSERCPSAFCECSDEDDYKITCRDIHFIPSLPEDTQTLRFMETHLRTIPSDAFSNLPNISRIYISIDETLQSLDAHSFNSLSKVTHM</sequence>
<dbReference type="PRINTS" id="PR01145">
    <property type="entry name" value="TSHRECEPTOR"/>
</dbReference>
<evidence type="ECO:0000313" key="2">
    <source>
        <dbReference type="Ensembl" id="ENSANIP00000025477.1"/>
    </source>
</evidence>
<dbReference type="GO" id="GO:0016020">
    <property type="term" value="C:membrane"/>
    <property type="evidence" value="ECO:0007669"/>
    <property type="project" value="InterPro"/>
</dbReference>
<dbReference type="SUPFAM" id="SSF52058">
    <property type="entry name" value="L domain-like"/>
    <property type="match status" value="1"/>
</dbReference>
<keyword evidence="3" id="KW-1185">Reference proteome</keyword>
<proteinExistence type="predicted"/>
<name>A0A8B9S206_9AVES</name>
<dbReference type="InterPro" id="IPR002274">
    <property type="entry name" value="TSH_rcpt"/>
</dbReference>
<evidence type="ECO:0008006" key="4">
    <source>
        <dbReference type="Google" id="ProtNLM"/>
    </source>
</evidence>
<dbReference type="AlphaFoldDB" id="A0A8B9S206"/>
<evidence type="ECO:0000256" key="1">
    <source>
        <dbReference type="SAM" id="SignalP"/>
    </source>
</evidence>
<dbReference type="GO" id="GO:0004996">
    <property type="term" value="F:thyroid-stimulating hormone receptor activity"/>
    <property type="evidence" value="ECO:0007669"/>
    <property type="project" value="InterPro"/>
</dbReference>
<dbReference type="Ensembl" id="ENSANIT00000026327.1">
    <property type="protein sequence ID" value="ENSANIP00000025477.1"/>
    <property type="gene ID" value="ENSANIG00000017175.1"/>
</dbReference>
<accession>A0A8B9S206</accession>
<dbReference type="Proteomes" id="UP000694541">
    <property type="component" value="Unplaced"/>
</dbReference>
<dbReference type="Gene3D" id="3.80.10.10">
    <property type="entry name" value="Ribonuclease Inhibitor"/>
    <property type="match status" value="1"/>
</dbReference>
<reference evidence="2" key="1">
    <citation type="submission" date="2025-08" db="UniProtKB">
        <authorList>
            <consortium name="Ensembl"/>
        </authorList>
    </citation>
    <scope>IDENTIFICATION</scope>
</reference>
<feature type="chain" id="PRO_5034924142" description="Thyrotropin receptor" evidence="1">
    <location>
        <begin position="21"/>
        <end position="106"/>
    </location>
</feature>
<reference evidence="2" key="2">
    <citation type="submission" date="2025-09" db="UniProtKB">
        <authorList>
            <consortium name="Ensembl"/>
        </authorList>
    </citation>
    <scope>IDENTIFICATION</scope>
</reference>
<organism evidence="2 3">
    <name type="scientific">Accipiter nisus</name>
    <name type="common">Eurasian sparrowhawk</name>
    <dbReference type="NCBI Taxonomy" id="211598"/>
    <lineage>
        <taxon>Eukaryota</taxon>
        <taxon>Metazoa</taxon>
        <taxon>Chordata</taxon>
        <taxon>Craniata</taxon>
        <taxon>Vertebrata</taxon>
        <taxon>Euteleostomi</taxon>
        <taxon>Archelosauria</taxon>
        <taxon>Archosauria</taxon>
        <taxon>Dinosauria</taxon>
        <taxon>Saurischia</taxon>
        <taxon>Theropoda</taxon>
        <taxon>Coelurosauria</taxon>
        <taxon>Aves</taxon>
        <taxon>Neognathae</taxon>
        <taxon>Neoaves</taxon>
        <taxon>Telluraves</taxon>
        <taxon>Accipitrimorphae</taxon>
        <taxon>Accipitriformes</taxon>
        <taxon>Accipitridae</taxon>
        <taxon>Accipitrinae</taxon>
        <taxon>Accipiter</taxon>
    </lineage>
</organism>
<dbReference type="InterPro" id="IPR032675">
    <property type="entry name" value="LRR_dom_sf"/>
</dbReference>
<protein>
    <recommendedName>
        <fullName evidence="4">Thyrotropin receptor</fullName>
    </recommendedName>
</protein>
<evidence type="ECO:0000313" key="3">
    <source>
        <dbReference type="Proteomes" id="UP000694541"/>
    </source>
</evidence>
<feature type="signal peptide" evidence="1">
    <location>
        <begin position="1"/>
        <end position="20"/>
    </location>
</feature>
<keyword evidence="1" id="KW-0732">Signal</keyword>